<dbReference type="AlphaFoldDB" id="A0AAE0IN22"/>
<reference evidence="1" key="2">
    <citation type="submission" date="2023-06" db="EMBL/GenBank/DDBJ databases">
        <authorList>
            <consortium name="Lawrence Berkeley National Laboratory"/>
            <person name="Haridas S."/>
            <person name="Hensen N."/>
            <person name="Bonometti L."/>
            <person name="Westerberg I."/>
            <person name="Brannstrom I.O."/>
            <person name="Guillou S."/>
            <person name="Cros-Aarteil S."/>
            <person name="Calhoun S."/>
            <person name="Kuo A."/>
            <person name="Mondo S."/>
            <person name="Pangilinan J."/>
            <person name="Riley R."/>
            <person name="Labutti K."/>
            <person name="Andreopoulos B."/>
            <person name="Lipzen A."/>
            <person name="Chen C."/>
            <person name="Yanf M."/>
            <person name="Daum C."/>
            <person name="Ng V."/>
            <person name="Clum A."/>
            <person name="Steindorff A."/>
            <person name="Ohm R."/>
            <person name="Martin F."/>
            <person name="Silar P."/>
            <person name="Natvig D."/>
            <person name="Lalanne C."/>
            <person name="Gautier V."/>
            <person name="Ament-Velasquez S.L."/>
            <person name="Kruys A."/>
            <person name="Hutchinson M.I."/>
            <person name="Powell A.J."/>
            <person name="Barry K."/>
            <person name="Miller A.N."/>
            <person name="Grigoriev I.V."/>
            <person name="Debuchy R."/>
            <person name="Gladieux P."/>
            <person name="Thoren M.H."/>
            <person name="Johannesson H."/>
        </authorList>
    </citation>
    <scope>NUCLEOTIDE SEQUENCE</scope>
    <source>
        <strain evidence="1">SMH4131-1</strain>
    </source>
</reference>
<accession>A0AAE0IN22</accession>
<name>A0AAE0IN22_9PEZI</name>
<protein>
    <submittedName>
        <fullName evidence="1">Uncharacterized protein</fullName>
    </submittedName>
</protein>
<evidence type="ECO:0000313" key="1">
    <source>
        <dbReference type="EMBL" id="KAK3328196.1"/>
    </source>
</evidence>
<keyword evidence="2" id="KW-1185">Reference proteome</keyword>
<reference evidence="1" key="1">
    <citation type="journal article" date="2023" name="Mol. Phylogenet. Evol.">
        <title>Genome-scale phylogeny and comparative genomics of the fungal order Sordariales.</title>
        <authorList>
            <person name="Hensen N."/>
            <person name="Bonometti L."/>
            <person name="Westerberg I."/>
            <person name="Brannstrom I.O."/>
            <person name="Guillou S."/>
            <person name="Cros-Aarteil S."/>
            <person name="Calhoun S."/>
            <person name="Haridas S."/>
            <person name="Kuo A."/>
            <person name="Mondo S."/>
            <person name="Pangilinan J."/>
            <person name="Riley R."/>
            <person name="LaButti K."/>
            <person name="Andreopoulos B."/>
            <person name="Lipzen A."/>
            <person name="Chen C."/>
            <person name="Yan M."/>
            <person name="Daum C."/>
            <person name="Ng V."/>
            <person name="Clum A."/>
            <person name="Steindorff A."/>
            <person name="Ohm R.A."/>
            <person name="Martin F."/>
            <person name="Silar P."/>
            <person name="Natvig D.O."/>
            <person name="Lalanne C."/>
            <person name="Gautier V."/>
            <person name="Ament-Velasquez S.L."/>
            <person name="Kruys A."/>
            <person name="Hutchinson M.I."/>
            <person name="Powell A.J."/>
            <person name="Barry K."/>
            <person name="Miller A.N."/>
            <person name="Grigoriev I.V."/>
            <person name="Debuchy R."/>
            <person name="Gladieux P."/>
            <person name="Hiltunen Thoren M."/>
            <person name="Johannesson H."/>
        </authorList>
    </citation>
    <scope>NUCLEOTIDE SEQUENCE</scope>
    <source>
        <strain evidence="1">SMH4131-1</strain>
    </source>
</reference>
<evidence type="ECO:0000313" key="2">
    <source>
        <dbReference type="Proteomes" id="UP001286456"/>
    </source>
</evidence>
<dbReference type="Proteomes" id="UP001286456">
    <property type="component" value="Unassembled WGS sequence"/>
</dbReference>
<gene>
    <name evidence="1" type="ORF">B0T19DRAFT_184613</name>
</gene>
<dbReference type="EMBL" id="JAUEPO010000003">
    <property type="protein sequence ID" value="KAK3328196.1"/>
    <property type="molecule type" value="Genomic_DNA"/>
</dbReference>
<organism evidence="1 2">
    <name type="scientific">Cercophora scortea</name>
    <dbReference type="NCBI Taxonomy" id="314031"/>
    <lineage>
        <taxon>Eukaryota</taxon>
        <taxon>Fungi</taxon>
        <taxon>Dikarya</taxon>
        <taxon>Ascomycota</taxon>
        <taxon>Pezizomycotina</taxon>
        <taxon>Sordariomycetes</taxon>
        <taxon>Sordariomycetidae</taxon>
        <taxon>Sordariales</taxon>
        <taxon>Lasiosphaeriaceae</taxon>
        <taxon>Cercophora</taxon>
    </lineage>
</organism>
<dbReference type="Pfam" id="PF13095">
    <property type="entry name" value="FTA2"/>
    <property type="match status" value="1"/>
</dbReference>
<dbReference type="InterPro" id="IPR025213">
    <property type="entry name" value="Sim4_Fta2"/>
</dbReference>
<sequence>MASPRVPPQYQGPPRHPAFARYLEQAEKLKRLPCCDEQPMIGHPACTWENFKRPLLRRFPFTPADISWESRLGGGVDGCVWKVKCSDQGPFAVKVFWESEPPPATRYWAFQRECQNATILQMIAAAVEQATESSPVYIHAEPTNRRDAIENLYAFFEEGRREQRLKAVSGSLPLHSTPPLRKCFGWLQISGQFLRDLKVDGMAPPILKLNLEVRREIRPDQEYFAIVYEYLPEGENNLAAVQSQLDFLWRAGFCFGLSPREENWKDGVLVDLSEIASPGQLGWTSYYGRIEAEKHLKDKSRYNLT</sequence>
<proteinExistence type="predicted"/>
<comment type="caution">
    <text evidence="1">The sequence shown here is derived from an EMBL/GenBank/DDBJ whole genome shotgun (WGS) entry which is preliminary data.</text>
</comment>